<reference evidence="2 3" key="1">
    <citation type="journal article" date="2016" name="Sci. Rep.">
        <title>The Dendrobium catenatum Lindl. genome sequence provides insights into polysaccharide synthase, floral development and adaptive evolution.</title>
        <authorList>
            <person name="Zhang G.Q."/>
            <person name="Xu Q."/>
            <person name="Bian C."/>
            <person name="Tsai W.C."/>
            <person name="Yeh C.M."/>
            <person name="Liu K.W."/>
            <person name="Yoshida K."/>
            <person name="Zhang L.S."/>
            <person name="Chang S.B."/>
            <person name="Chen F."/>
            <person name="Shi Y."/>
            <person name="Su Y.Y."/>
            <person name="Zhang Y.Q."/>
            <person name="Chen L.J."/>
            <person name="Yin Y."/>
            <person name="Lin M."/>
            <person name="Huang H."/>
            <person name="Deng H."/>
            <person name="Wang Z.W."/>
            <person name="Zhu S.L."/>
            <person name="Zhao X."/>
            <person name="Deng C."/>
            <person name="Niu S.C."/>
            <person name="Huang J."/>
            <person name="Wang M."/>
            <person name="Liu G.H."/>
            <person name="Yang H.J."/>
            <person name="Xiao X.J."/>
            <person name="Hsiao Y.Y."/>
            <person name="Wu W.L."/>
            <person name="Chen Y.Y."/>
            <person name="Mitsuda N."/>
            <person name="Ohme-Takagi M."/>
            <person name="Luo Y.B."/>
            <person name="Van de Peer Y."/>
            <person name="Liu Z.J."/>
        </authorList>
    </citation>
    <scope>NUCLEOTIDE SEQUENCE [LARGE SCALE GENOMIC DNA]</scope>
    <source>
        <tissue evidence="2">The whole plant</tissue>
    </source>
</reference>
<name>A0A2I0VJ53_9ASPA</name>
<evidence type="ECO:0000313" key="3">
    <source>
        <dbReference type="Proteomes" id="UP000233837"/>
    </source>
</evidence>
<feature type="compositionally biased region" description="Basic residues" evidence="1">
    <location>
        <begin position="62"/>
        <end position="73"/>
    </location>
</feature>
<gene>
    <name evidence="2" type="ORF">MA16_Dca024943</name>
</gene>
<evidence type="ECO:0000256" key="1">
    <source>
        <dbReference type="SAM" id="MobiDB-lite"/>
    </source>
</evidence>
<organism evidence="2 3">
    <name type="scientific">Dendrobium catenatum</name>
    <dbReference type="NCBI Taxonomy" id="906689"/>
    <lineage>
        <taxon>Eukaryota</taxon>
        <taxon>Viridiplantae</taxon>
        <taxon>Streptophyta</taxon>
        <taxon>Embryophyta</taxon>
        <taxon>Tracheophyta</taxon>
        <taxon>Spermatophyta</taxon>
        <taxon>Magnoliopsida</taxon>
        <taxon>Liliopsida</taxon>
        <taxon>Asparagales</taxon>
        <taxon>Orchidaceae</taxon>
        <taxon>Epidendroideae</taxon>
        <taxon>Malaxideae</taxon>
        <taxon>Dendrobiinae</taxon>
        <taxon>Dendrobium</taxon>
    </lineage>
</organism>
<feature type="compositionally biased region" description="Basic and acidic residues" evidence="1">
    <location>
        <begin position="50"/>
        <end position="61"/>
    </location>
</feature>
<accession>A0A2I0VJ53</accession>
<reference evidence="2 3" key="2">
    <citation type="journal article" date="2017" name="Nature">
        <title>The Apostasia genome and the evolution of orchids.</title>
        <authorList>
            <person name="Zhang G.Q."/>
            <person name="Liu K.W."/>
            <person name="Li Z."/>
            <person name="Lohaus R."/>
            <person name="Hsiao Y.Y."/>
            <person name="Niu S.C."/>
            <person name="Wang J.Y."/>
            <person name="Lin Y.C."/>
            <person name="Xu Q."/>
            <person name="Chen L.J."/>
            <person name="Yoshida K."/>
            <person name="Fujiwara S."/>
            <person name="Wang Z.W."/>
            <person name="Zhang Y.Q."/>
            <person name="Mitsuda N."/>
            <person name="Wang M."/>
            <person name="Liu G.H."/>
            <person name="Pecoraro L."/>
            <person name="Huang H.X."/>
            <person name="Xiao X.J."/>
            <person name="Lin M."/>
            <person name="Wu X.Y."/>
            <person name="Wu W.L."/>
            <person name="Chen Y.Y."/>
            <person name="Chang S.B."/>
            <person name="Sakamoto S."/>
            <person name="Ohme-Takagi M."/>
            <person name="Yagi M."/>
            <person name="Zeng S.J."/>
            <person name="Shen C.Y."/>
            <person name="Yeh C.M."/>
            <person name="Luo Y.B."/>
            <person name="Tsai W.C."/>
            <person name="Van de Peer Y."/>
            <person name="Liu Z.J."/>
        </authorList>
    </citation>
    <scope>NUCLEOTIDE SEQUENCE [LARGE SCALE GENOMIC DNA]</scope>
    <source>
        <tissue evidence="2">The whole plant</tissue>
    </source>
</reference>
<evidence type="ECO:0000313" key="2">
    <source>
        <dbReference type="EMBL" id="PKU63449.1"/>
    </source>
</evidence>
<dbReference type="AlphaFoldDB" id="A0A2I0VJ53"/>
<dbReference type="Proteomes" id="UP000233837">
    <property type="component" value="Unassembled WGS sequence"/>
</dbReference>
<proteinExistence type="predicted"/>
<feature type="compositionally biased region" description="Basic and acidic residues" evidence="1">
    <location>
        <begin position="9"/>
        <end position="24"/>
    </location>
</feature>
<protein>
    <submittedName>
        <fullName evidence="2">Uncharacterized protein</fullName>
    </submittedName>
</protein>
<sequence length="73" mass="8233">MEAYASPREASRRIEAAPQKRESYLHSQRAPVVSSDQNVVAYDPTGKGKLSKEQSRTATKEPKKRRVQSPHLL</sequence>
<dbReference type="EMBL" id="KZ503495">
    <property type="protein sequence ID" value="PKU63449.1"/>
    <property type="molecule type" value="Genomic_DNA"/>
</dbReference>
<keyword evidence="3" id="KW-1185">Reference proteome</keyword>
<feature type="region of interest" description="Disordered" evidence="1">
    <location>
        <begin position="1"/>
        <end position="73"/>
    </location>
</feature>